<reference evidence="8" key="1">
    <citation type="submission" date="2015-02" db="EMBL/GenBank/DDBJ databases">
        <title>Pyrococcus kukulkanii sp. nov., a novel hyperthermophilic archaeon isolated from a deep-sea hydrothermal vent at the Guaymas Basin.</title>
        <authorList>
            <person name="Oger P.M."/>
            <person name="Callac N."/>
            <person name="Jebbar M."/>
            <person name="Godfroy A."/>
        </authorList>
    </citation>
    <scope>NUCLEOTIDE SEQUENCE [LARGE SCALE GENOMIC DNA]</scope>
    <source>
        <strain evidence="8">NCB100</strain>
    </source>
</reference>
<evidence type="ECO:0000256" key="2">
    <source>
        <dbReference type="ARBA" id="ARBA00022670"/>
    </source>
</evidence>
<proteinExistence type="inferred from homology"/>
<evidence type="ECO:0000256" key="5">
    <source>
        <dbReference type="SAM" id="Phobius"/>
    </source>
</evidence>
<dbReference type="AlphaFoldDB" id="A0A127BBN3"/>
<evidence type="ECO:0000259" key="6">
    <source>
        <dbReference type="Pfam" id="PF01343"/>
    </source>
</evidence>
<sequence length="330" mass="36951">MTNGVWKYLTFILLLILGFSAIANVLLYMQIGALKSYNQTLPQVQVGSLNQTTNETPLLKLKIEDMKNEIEYLKSLLSQEKGKGNVSIAIVPIFGPIDNQLALHVVKIIRGIRENSSIGGVLLWIESPGGMAGPVRIIYEELKKLSYLKPIVAYSGGYMDSGAYYIACAANKIVADPLAEVGSIGVIYVHFNAEKYYEMNGIKVEVFKTGPYKDTGADWRGLTPEERKMIRDQIEMYFNEFLNVVSEGRNMTLNETKKYADGRVWFAKDVKGTLVDETGDLDSAIRTLLKLMNVTSAKVIMFDSKPQEFEISESVTLYMPANYVYPYIKG</sequence>
<dbReference type="STRING" id="1609559.TQ32_09005"/>
<dbReference type="GO" id="GO:0006508">
    <property type="term" value="P:proteolysis"/>
    <property type="evidence" value="ECO:0007669"/>
    <property type="project" value="UniProtKB-KW"/>
</dbReference>
<keyword evidence="2" id="KW-0645">Protease</keyword>
<dbReference type="InterPro" id="IPR004635">
    <property type="entry name" value="Pept_S49_SppA"/>
</dbReference>
<evidence type="ECO:0000313" key="8">
    <source>
        <dbReference type="Proteomes" id="UP000070587"/>
    </source>
</evidence>
<dbReference type="InterPro" id="IPR047272">
    <property type="entry name" value="S49_SppA_C"/>
</dbReference>
<dbReference type="CDD" id="cd07023">
    <property type="entry name" value="S49_Sppa_N_C"/>
    <property type="match status" value="1"/>
</dbReference>
<evidence type="ECO:0000256" key="1">
    <source>
        <dbReference type="ARBA" id="ARBA00008683"/>
    </source>
</evidence>
<dbReference type="KEGG" id="pyc:TQ32_09005"/>
<dbReference type="SUPFAM" id="SSF52096">
    <property type="entry name" value="ClpP/crotonase"/>
    <property type="match status" value="1"/>
</dbReference>
<protein>
    <submittedName>
        <fullName evidence="7">Peptidase</fullName>
    </submittedName>
</protein>
<comment type="similarity">
    <text evidence="1">Belongs to the peptidase S49 family.</text>
</comment>
<dbReference type="OrthoDB" id="31107at2157"/>
<evidence type="ECO:0000256" key="3">
    <source>
        <dbReference type="ARBA" id="ARBA00022801"/>
    </source>
</evidence>
<gene>
    <name evidence="7" type="ORF">TQ32_09005</name>
</gene>
<dbReference type="GeneID" id="28491973"/>
<name>A0A127BBN3_9EURY</name>
<accession>A0A127BBN3</accession>
<dbReference type="RefSeq" id="WP_068323709.1">
    <property type="nucleotide sequence ID" value="NZ_CP010835.1"/>
</dbReference>
<dbReference type="PANTHER" id="PTHR42987:SF4">
    <property type="entry name" value="PROTEASE SOHB-RELATED"/>
    <property type="match status" value="1"/>
</dbReference>
<keyword evidence="5" id="KW-1133">Transmembrane helix</keyword>
<dbReference type="PANTHER" id="PTHR42987">
    <property type="entry name" value="PEPTIDASE S49"/>
    <property type="match status" value="1"/>
</dbReference>
<organism evidence="7 8">
    <name type="scientific">Pyrococcus kukulkanii</name>
    <dbReference type="NCBI Taxonomy" id="1609559"/>
    <lineage>
        <taxon>Archaea</taxon>
        <taxon>Methanobacteriati</taxon>
        <taxon>Methanobacteriota</taxon>
        <taxon>Thermococci</taxon>
        <taxon>Thermococcales</taxon>
        <taxon>Thermococcaceae</taxon>
        <taxon>Pyrococcus</taxon>
    </lineage>
</organism>
<keyword evidence="5" id="KW-0472">Membrane</keyword>
<dbReference type="NCBIfam" id="TIGR00706">
    <property type="entry name" value="SppA_dom"/>
    <property type="match status" value="1"/>
</dbReference>
<feature type="domain" description="Peptidase S49" evidence="6">
    <location>
        <begin position="147"/>
        <end position="294"/>
    </location>
</feature>
<reference evidence="7 8" key="2">
    <citation type="journal article" date="2016" name="Int. J. Syst. Evol. Microbiol.">
        <title>Pyrococcus kukulkanii sp. nov., a hyperthermophilic, piezophilic archaeon isolated from a deep-sea hydrothermal vent.</title>
        <authorList>
            <person name="Callac N."/>
            <person name="Oger P."/>
            <person name="Lesongeur F."/>
            <person name="Rattray J.E."/>
            <person name="Vannier P."/>
            <person name="Michoud G."/>
            <person name="Beauverger M."/>
            <person name="Gayet N."/>
            <person name="Rouxel O."/>
            <person name="Jebbar M."/>
            <person name="Godfroy A."/>
        </authorList>
    </citation>
    <scope>NUCLEOTIDE SEQUENCE [LARGE SCALE GENOMIC DNA]</scope>
    <source>
        <strain evidence="7 8">NCB100</strain>
    </source>
</reference>
<dbReference type="InterPro" id="IPR002142">
    <property type="entry name" value="Peptidase_S49"/>
</dbReference>
<dbReference type="Gene3D" id="3.90.226.10">
    <property type="entry name" value="2-enoyl-CoA Hydratase, Chain A, domain 1"/>
    <property type="match status" value="1"/>
</dbReference>
<dbReference type="Gene3D" id="6.20.330.10">
    <property type="match status" value="1"/>
</dbReference>
<dbReference type="InterPro" id="IPR029045">
    <property type="entry name" value="ClpP/crotonase-like_dom_sf"/>
</dbReference>
<keyword evidence="5" id="KW-0812">Transmembrane</keyword>
<dbReference type="PATRIC" id="fig|1609559.3.peg.1872"/>
<feature type="transmembrane region" description="Helical" evidence="5">
    <location>
        <begin position="6"/>
        <end position="29"/>
    </location>
</feature>
<evidence type="ECO:0000313" key="7">
    <source>
        <dbReference type="EMBL" id="AMM54605.1"/>
    </source>
</evidence>
<dbReference type="GO" id="GO:0008236">
    <property type="term" value="F:serine-type peptidase activity"/>
    <property type="evidence" value="ECO:0007669"/>
    <property type="project" value="UniProtKB-KW"/>
</dbReference>
<dbReference type="Proteomes" id="UP000070587">
    <property type="component" value="Chromosome"/>
</dbReference>
<dbReference type="EMBL" id="CP010835">
    <property type="protein sequence ID" value="AMM54605.1"/>
    <property type="molecule type" value="Genomic_DNA"/>
</dbReference>
<keyword evidence="3" id="KW-0378">Hydrolase</keyword>
<keyword evidence="4" id="KW-0720">Serine protease</keyword>
<evidence type="ECO:0000256" key="4">
    <source>
        <dbReference type="ARBA" id="ARBA00022825"/>
    </source>
</evidence>
<dbReference type="Pfam" id="PF01343">
    <property type="entry name" value="Peptidase_S49"/>
    <property type="match status" value="1"/>
</dbReference>